<reference evidence="2" key="1">
    <citation type="submission" date="2021-05" db="EMBL/GenBank/DDBJ databases">
        <title>Novel Bacillus species.</title>
        <authorList>
            <person name="Liu G."/>
        </authorList>
    </citation>
    <scope>NUCLEOTIDE SEQUENCE</scope>
    <source>
        <strain evidence="2">FJAT-49825</strain>
    </source>
</reference>
<keyword evidence="3" id="KW-1185">Reference proteome</keyword>
<dbReference type="EMBL" id="JAGYPF010000005">
    <property type="protein sequence ID" value="MBS4215886.1"/>
    <property type="molecule type" value="Genomic_DNA"/>
</dbReference>
<dbReference type="SUPFAM" id="SSF56281">
    <property type="entry name" value="Metallo-hydrolase/oxidoreductase"/>
    <property type="match status" value="1"/>
</dbReference>
<evidence type="ECO:0000256" key="1">
    <source>
        <dbReference type="SAM" id="SignalP"/>
    </source>
</evidence>
<name>A0A942U725_9BACI</name>
<dbReference type="AlphaFoldDB" id="A0A942U725"/>
<feature type="chain" id="PRO_5037440450" description="ATP-dependent DNA helicase" evidence="1">
    <location>
        <begin position="21"/>
        <end position="282"/>
    </location>
</feature>
<gene>
    <name evidence="2" type="ORF">KHA99_26020</name>
</gene>
<dbReference type="InterPro" id="IPR052159">
    <property type="entry name" value="Competence_DNA_uptake"/>
</dbReference>
<sequence>MRILFILLALFFPAVSAVHAETAISGKVENIDLNIKEHEMAITFIGLSTGEATLIQGPNNENILVNVGGQDTEAELEKWLKLYDVKSIQTLIITTDENSLSFKKVNKLIDKYNIEKLITTPKISAQAAFGLDDQKQAAVSTWKEGTTESLFPDLTAEVQFVGNEKNEGMDFILKFFNHRLFLMSSCSERAEQALLTKNLEDVHVLKIPDYAKASFFSNNFIHYLNPEISVLFTPEEYHPDRDILQGLHETWSEVYFTKKHGSVTLKFTDSKYEVFTIPTEEE</sequence>
<dbReference type="Proteomes" id="UP000679749">
    <property type="component" value="Unassembled WGS sequence"/>
</dbReference>
<evidence type="ECO:0000313" key="2">
    <source>
        <dbReference type="EMBL" id="MBS4215886.1"/>
    </source>
</evidence>
<comment type="caution">
    <text evidence="2">The sequence shown here is derived from an EMBL/GenBank/DDBJ whole genome shotgun (WGS) entry which is preliminary data.</text>
</comment>
<dbReference type="PANTHER" id="PTHR30619">
    <property type="entry name" value="DNA INTERNALIZATION/COMPETENCE PROTEIN COMEC/REC2"/>
    <property type="match status" value="1"/>
</dbReference>
<dbReference type="Gene3D" id="3.60.15.10">
    <property type="entry name" value="Ribonuclease Z/Hydroxyacylglutathione hydrolase-like"/>
    <property type="match status" value="1"/>
</dbReference>
<evidence type="ECO:0000313" key="3">
    <source>
        <dbReference type="Proteomes" id="UP000679749"/>
    </source>
</evidence>
<accession>A0A942U725</accession>
<evidence type="ECO:0008006" key="4">
    <source>
        <dbReference type="Google" id="ProtNLM"/>
    </source>
</evidence>
<protein>
    <recommendedName>
        <fullName evidence="4">ATP-dependent DNA helicase</fullName>
    </recommendedName>
</protein>
<dbReference type="InterPro" id="IPR036866">
    <property type="entry name" value="RibonucZ/Hydroxyglut_hydro"/>
</dbReference>
<organism evidence="2 3">
    <name type="scientific">Neobacillus rhizophilus</name>
    <dbReference type="NCBI Taxonomy" id="2833579"/>
    <lineage>
        <taxon>Bacteria</taxon>
        <taxon>Bacillati</taxon>
        <taxon>Bacillota</taxon>
        <taxon>Bacilli</taxon>
        <taxon>Bacillales</taxon>
        <taxon>Bacillaceae</taxon>
        <taxon>Neobacillus</taxon>
    </lineage>
</organism>
<keyword evidence="1" id="KW-0732">Signal</keyword>
<proteinExistence type="predicted"/>
<feature type="signal peptide" evidence="1">
    <location>
        <begin position="1"/>
        <end position="20"/>
    </location>
</feature>
<dbReference type="PANTHER" id="PTHR30619:SF1">
    <property type="entry name" value="RECOMBINATION PROTEIN 2"/>
    <property type="match status" value="1"/>
</dbReference>
<dbReference type="RefSeq" id="WP_213120388.1">
    <property type="nucleotide sequence ID" value="NZ_JAGYPF010000005.1"/>
</dbReference>